<evidence type="ECO:0000256" key="4">
    <source>
        <dbReference type="ARBA" id="ARBA00047942"/>
    </source>
</evidence>
<dbReference type="EC" id="2.1.1.72" evidence="1"/>
<proteinExistence type="predicted"/>
<dbReference type="InterPro" id="IPR046816">
    <property type="entry name" value="MmeI_Mtase"/>
</dbReference>
<dbReference type="SUPFAM" id="SSF53335">
    <property type="entry name" value="S-adenosyl-L-methionine-dependent methyltransferases"/>
    <property type="match status" value="1"/>
</dbReference>
<reference evidence="6 7" key="1">
    <citation type="submission" date="2020-05" db="EMBL/GenBank/DDBJ databases">
        <title>Complete genome sequence of of a novel Thermoleptolyngbya strain isolated from hot springs of Ganzi, Sichuan China.</title>
        <authorList>
            <person name="Tang J."/>
            <person name="Daroch M."/>
            <person name="Li L."/>
            <person name="Waleron K."/>
            <person name="Waleron M."/>
            <person name="Waleron M."/>
        </authorList>
    </citation>
    <scope>NUCLEOTIDE SEQUENCE [LARGE SCALE GENOMIC DNA]</scope>
    <source>
        <strain evidence="6 7">PKUAC-SCTA183</strain>
    </source>
</reference>
<sequence>MLDAACGAGNFLYVAYQELKKVELRLLDKLSRYQTADDKQLSISFVTPNQFYGMDINPFAIELARVTMMIARKIAIDHLELIEPWLTDKSYLRSAEQLVAR</sequence>
<dbReference type="GO" id="GO:0009007">
    <property type="term" value="F:site-specific DNA-methyltransferase (adenine-specific) activity"/>
    <property type="evidence" value="ECO:0007669"/>
    <property type="project" value="UniProtKB-EC"/>
</dbReference>
<dbReference type="AlphaFoldDB" id="A0A6M8B6C3"/>
<keyword evidence="3" id="KW-0808">Transferase</keyword>
<dbReference type="KEGG" id="theu:HPC62_05175"/>
<evidence type="ECO:0000313" key="6">
    <source>
        <dbReference type="EMBL" id="QKD81662.1"/>
    </source>
</evidence>
<protein>
    <recommendedName>
        <fullName evidence="1">site-specific DNA-methyltransferase (adenine-specific)</fullName>
        <ecNumber evidence="1">2.1.1.72</ecNumber>
    </recommendedName>
</protein>
<evidence type="ECO:0000256" key="1">
    <source>
        <dbReference type="ARBA" id="ARBA00011900"/>
    </source>
</evidence>
<keyword evidence="2" id="KW-0489">Methyltransferase</keyword>
<keyword evidence="7" id="KW-1185">Reference proteome</keyword>
<feature type="domain" description="MmeI-like DNA-methyltransferase" evidence="5">
    <location>
        <begin position="1"/>
        <end position="73"/>
    </location>
</feature>
<evidence type="ECO:0000259" key="5">
    <source>
        <dbReference type="Pfam" id="PF20473"/>
    </source>
</evidence>
<comment type="catalytic activity">
    <reaction evidence="4">
        <text>a 2'-deoxyadenosine in DNA + S-adenosyl-L-methionine = an N(6)-methyl-2'-deoxyadenosine in DNA + S-adenosyl-L-homocysteine + H(+)</text>
        <dbReference type="Rhea" id="RHEA:15197"/>
        <dbReference type="Rhea" id="RHEA-COMP:12418"/>
        <dbReference type="Rhea" id="RHEA-COMP:12419"/>
        <dbReference type="ChEBI" id="CHEBI:15378"/>
        <dbReference type="ChEBI" id="CHEBI:57856"/>
        <dbReference type="ChEBI" id="CHEBI:59789"/>
        <dbReference type="ChEBI" id="CHEBI:90615"/>
        <dbReference type="ChEBI" id="CHEBI:90616"/>
        <dbReference type="EC" id="2.1.1.72"/>
    </reaction>
</comment>
<evidence type="ECO:0000256" key="2">
    <source>
        <dbReference type="ARBA" id="ARBA00022603"/>
    </source>
</evidence>
<dbReference type="EMBL" id="CP053661">
    <property type="protein sequence ID" value="QKD81662.1"/>
    <property type="molecule type" value="Genomic_DNA"/>
</dbReference>
<dbReference type="PANTHER" id="PTHR33841:SF1">
    <property type="entry name" value="DNA METHYLTRANSFERASE A"/>
    <property type="match status" value="1"/>
</dbReference>
<dbReference type="Pfam" id="PF20473">
    <property type="entry name" value="MmeI_Mtase"/>
    <property type="match status" value="1"/>
</dbReference>
<dbReference type="Gene3D" id="3.40.50.150">
    <property type="entry name" value="Vaccinia Virus protein VP39"/>
    <property type="match status" value="1"/>
</dbReference>
<dbReference type="PANTHER" id="PTHR33841">
    <property type="entry name" value="DNA METHYLTRANSFERASE YEEA-RELATED"/>
    <property type="match status" value="1"/>
</dbReference>
<name>A0A6M8B6C3_9CYAN</name>
<accession>A0A6M8B6C3</accession>
<dbReference type="GO" id="GO:0032259">
    <property type="term" value="P:methylation"/>
    <property type="evidence" value="ECO:0007669"/>
    <property type="project" value="UniProtKB-KW"/>
</dbReference>
<organism evidence="6 7">
    <name type="scientific">Thermoleptolyngbya sichuanensis A183</name>
    <dbReference type="NCBI Taxonomy" id="2737172"/>
    <lineage>
        <taxon>Bacteria</taxon>
        <taxon>Bacillati</taxon>
        <taxon>Cyanobacteriota</taxon>
        <taxon>Cyanophyceae</taxon>
        <taxon>Oculatellales</taxon>
        <taxon>Oculatellaceae</taxon>
        <taxon>Thermoleptolyngbya</taxon>
        <taxon>Thermoleptolyngbya sichuanensis</taxon>
    </lineage>
</organism>
<dbReference type="InterPro" id="IPR029063">
    <property type="entry name" value="SAM-dependent_MTases_sf"/>
</dbReference>
<gene>
    <name evidence="6" type="ORF">HPC62_05175</name>
</gene>
<evidence type="ECO:0000313" key="7">
    <source>
        <dbReference type="Proteomes" id="UP000505210"/>
    </source>
</evidence>
<dbReference type="InterPro" id="IPR050953">
    <property type="entry name" value="N4_N6_ade-DNA_methylase"/>
</dbReference>
<dbReference type="Proteomes" id="UP000505210">
    <property type="component" value="Chromosome"/>
</dbReference>
<evidence type="ECO:0000256" key="3">
    <source>
        <dbReference type="ARBA" id="ARBA00022679"/>
    </source>
</evidence>